<name>A0A370H5X0_9NOCA</name>
<dbReference type="Pfam" id="PF02682">
    <property type="entry name" value="CT_C_D"/>
    <property type="match status" value="1"/>
</dbReference>
<feature type="domain" description="Carboxyltransferase" evidence="4">
    <location>
        <begin position="13"/>
        <end position="207"/>
    </location>
</feature>
<accession>A0A370H5X0</accession>
<evidence type="ECO:0000256" key="2">
    <source>
        <dbReference type="ARBA" id="ARBA00022801"/>
    </source>
</evidence>
<dbReference type="SMART" id="SM00796">
    <property type="entry name" value="AHS1"/>
    <property type="match status" value="1"/>
</dbReference>
<reference evidence="5 6" key="1">
    <citation type="submission" date="2018-07" db="EMBL/GenBank/DDBJ databases">
        <title>Genomic Encyclopedia of Type Strains, Phase IV (KMG-IV): sequencing the most valuable type-strain genomes for metagenomic binning, comparative biology and taxonomic classification.</title>
        <authorList>
            <person name="Goeker M."/>
        </authorList>
    </citation>
    <scope>NUCLEOTIDE SEQUENCE [LARGE SCALE GENOMIC DNA]</scope>
    <source>
        <strain evidence="5 6">DSM 44952</strain>
    </source>
</reference>
<keyword evidence="2" id="KW-0378">Hydrolase</keyword>
<dbReference type="SUPFAM" id="SSF50891">
    <property type="entry name" value="Cyclophilin-like"/>
    <property type="match status" value="1"/>
</dbReference>
<comment type="caution">
    <text evidence="5">The sequence shown here is derived from an EMBL/GenBank/DDBJ whole genome shotgun (WGS) entry which is preliminary data.</text>
</comment>
<proteinExistence type="predicted"/>
<dbReference type="Gene3D" id="3.30.1360.40">
    <property type="match status" value="1"/>
</dbReference>
<dbReference type="SUPFAM" id="SSF160467">
    <property type="entry name" value="PH0987 N-terminal domain-like"/>
    <property type="match status" value="1"/>
</dbReference>
<dbReference type="EMBL" id="QQAZ01000005">
    <property type="protein sequence ID" value="RDI50882.1"/>
    <property type="molecule type" value="Genomic_DNA"/>
</dbReference>
<dbReference type="InterPro" id="IPR010016">
    <property type="entry name" value="PxpB"/>
</dbReference>
<keyword evidence="6" id="KW-1185">Reference proteome</keyword>
<dbReference type="AlphaFoldDB" id="A0A370H5X0"/>
<dbReference type="STRING" id="1210089.GCA_001613165_03207"/>
<protein>
    <submittedName>
        <fullName evidence="5">KipI family sensor histidine kinase inhibitor</fullName>
    </submittedName>
</protein>
<dbReference type="InterPro" id="IPR029000">
    <property type="entry name" value="Cyclophilin-like_dom_sf"/>
</dbReference>
<dbReference type="InterPro" id="IPR003833">
    <property type="entry name" value="CT_C_D"/>
</dbReference>
<dbReference type="PANTHER" id="PTHR34698:SF2">
    <property type="entry name" value="5-OXOPROLINASE SUBUNIT B"/>
    <property type="match status" value="1"/>
</dbReference>
<dbReference type="OrthoDB" id="9778567at2"/>
<evidence type="ECO:0000256" key="3">
    <source>
        <dbReference type="ARBA" id="ARBA00022840"/>
    </source>
</evidence>
<dbReference type="Gene3D" id="2.40.100.10">
    <property type="entry name" value="Cyclophilin-like"/>
    <property type="match status" value="1"/>
</dbReference>
<sequence>MSETSTLRDVRVLRILPAGDRALQLVPADADTLAGLVDELARRPIEGVRDFLPAAQTVLVTLDPRVRVDKVEARLREVAEAAATHRLEPAGATEAVRIPVRYDGADLAETAALLNISVPDLIERHTGAEWRCTFIGFAPGFGYLESPEAGLTVPRRAQSRTVVPAGSVALAGGYSAVYPRSTPGGWRIIGTTELRMWDLERPEPALLRPGARVRFVRAGEA</sequence>
<evidence type="ECO:0000259" key="4">
    <source>
        <dbReference type="SMART" id="SM00796"/>
    </source>
</evidence>
<dbReference type="PANTHER" id="PTHR34698">
    <property type="entry name" value="5-OXOPROLINASE SUBUNIT B"/>
    <property type="match status" value="1"/>
</dbReference>
<gene>
    <name evidence="5" type="ORF">DFR68_105359</name>
</gene>
<evidence type="ECO:0000313" key="6">
    <source>
        <dbReference type="Proteomes" id="UP000255355"/>
    </source>
</evidence>
<organism evidence="5 6">
    <name type="scientific">Nocardia mexicana</name>
    <dbReference type="NCBI Taxonomy" id="279262"/>
    <lineage>
        <taxon>Bacteria</taxon>
        <taxon>Bacillati</taxon>
        <taxon>Actinomycetota</taxon>
        <taxon>Actinomycetes</taxon>
        <taxon>Mycobacteriales</taxon>
        <taxon>Nocardiaceae</taxon>
        <taxon>Nocardia</taxon>
    </lineage>
</organism>
<keyword evidence="3" id="KW-0067">ATP-binding</keyword>
<evidence type="ECO:0000313" key="5">
    <source>
        <dbReference type="EMBL" id="RDI50882.1"/>
    </source>
</evidence>
<dbReference type="RefSeq" id="WP_068020181.1">
    <property type="nucleotide sequence ID" value="NZ_QQAZ01000005.1"/>
</dbReference>
<dbReference type="GO" id="GO:0005524">
    <property type="term" value="F:ATP binding"/>
    <property type="evidence" value="ECO:0007669"/>
    <property type="project" value="UniProtKB-KW"/>
</dbReference>
<dbReference type="GO" id="GO:0016787">
    <property type="term" value="F:hydrolase activity"/>
    <property type="evidence" value="ECO:0007669"/>
    <property type="project" value="UniProtKB-KW"/>
</dbReference>
<keyword evidence="1" id="KW-0547">Nucleotide-binding</keyword>
<evidence type="ECO:0000256" key="1">
    <source>
        <dbReference type="ARBA" id="ARBA00022741"/>
    </source>
</evidence>
<dbReference type="Proteomes" id="UP000255355">
    <property type="component" value="Unassembled WGS sequence"/>
</dbReference>